<feature type="domain" description="Immunity MXAN-0049 protein" evidence="1">
    <location>
        <begin position="36"/>
        <end position="168"/>
    </location>
</feature>
<evidence type="ECO:0000313" key="3">
    <source>
        <dbReference type="Proteomes" id="UP000515243"/>
    </source>
</evidence>
<dbReference type="EMBL" id="CP040626">
    <property type="protein sequence ID" value="QMW91684.1"/>
    <property type="molecule type" value="Genomic_DNA"/>
</dbReference>
<reference evidence="2 3" key="1">
    <citation type="submission" date="2019-05" db="EMBL/GenBank/DDBJ databases">
        <authorList>
            <person name="Schori C."/>
            <person name="Ahrens C."/>
        </authorList>
    </citation>
    <scope>NUCLEOTIDE SEQUENCE [LARGE SCALE GENOMIC DNA]</scope>
    <source>
        <strain evidence="2 3">DSM 10702</strain>
    </source>
</reference>
<dbReference type="Proteomes" id="UP000515243">
    <property type="component" value="Chromosome 1"/>
</dbReference>
<accession>A0AAP9RFK2</accession>
<organism evidence="2 3">
    <name type="scientific">Clostridium butyricum</name>
    <dbReference type="NCBI Taxonomy" id="1492"/>
    <lineage>
        <taxon>Bacteria</taxon>
        <taxon>Bacillati</taxon>
        <taxon>Bacillota</taxon>
        <taxon>Clostridia</taxon>
        <taxon>Eubacteriales</taxon>
        <taxon>Clostridiaceae</taxon>
        <taxon>Clostridium</taxon>
    </lineage>
</organism>
<dbReference type="Pfam" id="PF07791">
    <property type="entry name" value="Imm11"/>
    <property type="match status" value="1"/>
</dbReference>
<sequence>MEYFLLKQDRRYTDVPRITNFFQIIDTQNITPLKADRIEDNISFFIKSSKDTVYLDILDVQTFLVSEITKRIMEKYNRNIIFKRTALIDRNNQKQKIYYIPIFEEVETLHNDSKFNWNKSGLEKIILDKDKIKDKKIFKVKESSERVIVIRLDVAESLLRRKLKGISIERLEIK</sequence>
<dbReference type="InterPro" id="IPR012433">
    <property type="entry name" value="Imm11"/>
</dbReference>
<evidence type="ECO:0000313" key="2">
    <source>
        <dbReference type="EMBL" id="QMW91684.1"/>
    </source>
</evidence>
<name>A0AAP9RFK2_CLOBU</name>
<protein>
    <recommendedName>
        <fullName evidence="1">Immunity MXAN-0049 protein domain-containing protein</fullName>
    </recommendedName>
</protein>
<evidence type="ECO:0000259" key="1">
    <source>
        <dbReference type="Pfam" id="PF07791"/>
    </source>
</evidence>
<dbReference type="GeneID" id="92944924"/>
<dbReference type="RefSeq" id="WP_003425331.1">
    <property type="nucleotide sequence ID" value="NZ_AP019716.1"/>
</dbReference>
<proteinExistence type="predicted"/>
<dbReference type="AlphaFoldDB" id="A0AAP9RFK2"/>
<gene>
    <name evidence="2" type="ORF">FF104_12135</name>
</gene>